<evidence type="ECO:0000313" key="2">
    <source>
        <dbReference type="Proteomes" id="UP000229044"/>
    </source>
</evidence>
<dbReference type="RefSeq" id="WP_099620076.1">
    <property type="nucleotide sequence ID" value="NZ_KZ319350.1"/>
</dbReference>
<protein>
    <submittedName>
        <fullName evidence="1">Uncharacterized protein</fullName>
    </submittedName>
</protein>
<dbReference type="Proteomes" id="UP000229044">
    <property type="component" value="Unassembled WGS sequence"/>
</dbReference>
<organism evidence="1 2">
    <name type="scientific">Marinobacter guineae</name>
    <dbReference type="NCBI Taxonomy" id="432303"/>
    <lineage>
        <taxon>Bacteria</taxon>
        <taxon>Pseudomonadati</taxon>
        <taxon>Pseudomonadota</taxon>
        <taxon>Gammaproteobacteria</taxon>
        <taxon>Pseudomonadales</taxon>
        <taxon>Marinobacteraceae</taxon>
        <taxon>Marinobacter</taxon>
    </lineage>
</organism>
<dbReference type="AlphaFoldDB" id="A0A2G1VA32"/>
<gene>
    <name evidence="1" type="ORF">CLH62_20780</name>
</gene>
<reference evidence="1 2" key="1">
    <citation type="submission" date="2017-09" db="EMBL/GenBank/DDBJ databases">
        <title>The draft genome sequences of Marinobacter guineae M3B.</title>
        <authorList>
            <person name="Cao J."/>
        </authorList>
    </citation>
    <scope>NUCLEOTIDE SEQUENCE [LARGE SCALE GENOMIC DNA]</scope>
    <source>
        <strain evidence="1 2">M3B</strain>
    </source>
</reference>
<accession>A0A2G1VA32</accession>
<dbReference type="OrthoDB" id="9847078at2"/>
<comment type="caution">
    <text evidence="1">The sequence shown here is derived from an EMBL/GenBank/DDBJ whole genome shotgun (WGS) entry which is preliminary data.</text>
</comment>
<evidence type="ECO:0000313" key="1">
    <source>
        <dbReference type="EMBL" id="PHQ23552.1"/>
    </source>
</evidence>
<keyword evidence="2" id="KW-1185">Reference proteome</keyword>
<name>A0A2G1VA32_9GAMM</name>
<sequence length="85" mass="9528">MDTLIYLRSAADLAMYDEFELVTVTGGGVHSHSVFGIAGKRRDSLGDFVTRRHAVLFADLCESTRDLRRSMGEMRLLGRDRHASL</sequence>
<dbReference type="EMBL" id="NTFI01000020">
    <property type="protein sequence ID" value="PHQ23552.1"/>
    <property type="molecule type" value="Genomic_DNA"/>
</dbReference>
<proteinExistence type="predicted"/>